<evidence type="ECO:0000256" key="1">
    <source>
        <dbReference type="ARBA" id="ARBA00006139"/>
    </source>
</evidence>
<dbReference type="GO" id="GO:0006508">
    <property type="term" value="P:proteolysis"/>
    <property type="evidence" value="ECO:0007669"/>
    <property type="project" value="UniProtKB-KW"/>
</dbReference>
<organism evidence="12 13">
    <name type="scientific">Pseudoscardovia suis</name>
    <dbReference type="NCBI Taxonomy" id="987063"/>
    <lineage>
        <taxon>Bacteria</taxon>
        <taxon>Bacillati</taxon>
        <taxon>Actinomycetota</taxon>
        <taxon>Actinomycetes</taxon>
        <taxon>Bifidobacteriales</taxon>
        <taxon>Bifidobacteriaceae</taxon>
        <taxon>Pseudoscardovia</taxon>
    </lineage>
</organism>
<keyword evidence="13" id="KW-1185">Reference proteome</keyword>
<accession>A0A261F183</accession>
<dbReference type="PRINTS" id="PR00781">
    <property type="entry name" value="LIPOSIGPTASE"/>
</dbReference>
<feature type="transmembrane region" description="Helical" evidence="9">
    <location>
        <begin position="104"/>
        <end position="128"/>
    </location>
</feature>
<feature type="transmembrane region" description="Helical" evidence="9">
    <location>
        <begin position="135"/>
        <end position="153"/>
    </location>
</feature>
<evidence type="ECO:0000256" key="5">
    <source>
        <dbReference type="ARBA" id="ARBA00022750"/>
    </source>
</evidence>
<evidence type="ECO:0000313" key="12">
    <source>
        <dbReference type="EMBL" id="OZG52848.1"/>
    </source>
</evidence>
<keyword evidence="4 9" id="KW-0812">Transmembrane</keyword>
<feature type="region of interest" description="Disordered" evidence="11">
    <location>
        <begin position="206"/>
        <end position="236"/>
    </location>
</feature>
<dbReference type="UniPathway" id="UPA00665"/>
<keyword evidence="12" id="KW-0449">Lipoprotein</keyword>
<keyword evidence="5 9" id="KW-0064">Aspartyl protease</keyword>
<keyword evidence="3 9" id="KW-0645">Protease</keyword>
<keyword evidence="6 9" id="KW-0378">Hydrolase</keyword>
<keyword evidence="7 9" id="KW-1133">Transmembrane helix</keyword>
<feature type="region of interest" description="Disordered" evidence="11">
    <location>
        <begin position="1"/>
        <end position="46"/>
    </location>
</feature>
<evidence type="ECO:0000256" key="2">
    <source>
        <dbReference type="ARBA" id="ARBA00022475"/>
    </source>
</evidence>
<evidence type="ECO:0000256" key="6">
    <source>
        <dbReference type="ARBA" id="ARBA00022801"/>
    </source>
</evidence>
<evidence type="ECO:0000256" key="11">
    <source>
        <dbReference type="SAM" id="MobiDB-lite"/>
    </source>
</evidence>
<dbReference type="AlphaFoldDB" id="A0A261F183"/>
<dbReference type="InterPro" id="IPR001872">
    <property type="entry name" value="Peptidase_A8"/>
</dbReference>
<feature type="compositionally biased region" description="Polar residues" evidence="11">
    <location>
        <begin position="1"/>
        <end position="10"/>
    </location>
</feature>
<keyword evidence="2 9" id="KW-1003">Cell membrane</keyword>
<keyword evidence="8 9" id="KW-0472">Membrane</keyword>
<feature type="transmembrane region" description="Helical" evidence="9">
    <location>
        <begin position="54"/>
        <end position="71"/>
    </location>
</feature>
<feature type="active site" evidence="9">
    <location>
        <position position="182"/>
    </location>
</feature>
<reference evidence="12 13" key="1">
    <citation type="journal article" date="2017" name="BMC Genomics">
        <title>Comparative genomic and phylogenomic analyses of the Bifidobacteriaceae family.</title>
        <authorList>
            <person name="Lugli G.A."/>
            <person name="Milani C."/>
            <person name="Turroni F."/>
            <person name="Duranti S."/>
            <person name="Mancabelli L."/>
            <person name="Mangifesta M."/>
            <person name="Ferrario C."/>
            <person name="Modesto M."/>
            <person name="Mattarelli P."/>
            <person name="Jiri K."/>
            <person name="van Sinderen D."/>
            <person name="Ventura M."/>
        </authorList>
    </citation>
    <scope>NUCLEOTIDE SEQUENCE [LARGE SCALE GENOMIC DNA]</scope>
    <source>
        <strain evidence="12 13">DSM 24744</strain>
    </source>
</reference>
<evidence type="ECO:0000256" key="3">
    <source>
        <dbReference type="ARBA" id="ARBA00022670"/>
    </source>
</evidence>
<sequence>MARTADQSDTGKLDPITVDADKPDTDTSDAAKSRDTSFTAGDPQASHSKRSSRLAVFIAVIAVCVILDRVSKLAALRYLADGRRVSVLGNALGLKLLFNPGASLGMGSGATPAIALLACAACVLLCVAAWRTESMAWTVALALCCAGALGNLIDRVYYATGVLNGKVVDFIDYGWSIGNVADVELFVAAIVVVVLVLADVPYAARRKKPADDGDGGGDGMLDGSHADSSQREGGAA</sequence>
<comment type="subcellular location">
    <subcellularLocation>
        <location evidence="9">Cell membrane</location>
        <topology evidence="9">Multi-pass membrane protein</topology>
    </subcellularLocation>
</comment>
<evidence type="ECO:0000256" key="8">
    <source>
        <dbReference type="ARBA" id="ARBA00023136"/>
    </source>
</evidence>
<comment type="caution">
    <text evidence="12">The sequence shown here is derived from an EMBL/GenBank/DDBJ whole genome shotgun (WGS) entry which is preliminary data.</text>
</comment>
<dbReference type="Proteomes" id="UP000216454">
    <property type="component" value="Unassembled WGS sequence"/>
</dbReference>
<comment type="function">
    <text evidence="9">This protein specifically catalyzes the removal of signal peptides from prolipoproteins.</text>
</comment>
<feature type="active site" evidence="9">
    <location>
        <position position="169"/>
    </location>
</feature>
<dbReference type="EC" id="3.4.23.36" evidence="9"/>
<evidence type="ECO:0000313" key="13">
    <source>
        <dbReference type="Proteomes" id="UP000216454"/>
    </source>
</evidence>
<feature type="compositionally biased region" description="Basic and acidic residues" evidence="11">
    <location>
        <begin position="19"/>
        <end position="35"/>
    </location>
</feature>
<proteinExistence type="inferred from homology"/>
<protein>
    <recommendedName>
        <fullName evidence="9">Lipoprotein signal peptidase</fullName>
        <ecNumber evidence="9">3.4.23.36</ecNumber>
    </recommendedName>
    <alternativeName>
        <fullName evidence="9">Prolipoprotein signal peptidase</fullName>
    </alternativeName>
    <alternativeName>
        <fullName evidence="9">Signal peptidase II</fullName>
        <shortName evidence="9">SPase II</shortName>
    </alternativeName>
</protein>
<feature type="transmembrane region" description="Helical" evidence="9">
    <location>
        <begin position="173"/>
        <end position="198"/>
    </location>
</feature>
<dbReference type="PANTHER" id="PTHR33695">
    <property type="entry name" value="LIPOPROTEIN SIGNAL PEPTIDASE"/>
    <property type="match status" value="1"/>
</dbReference>
<dbReference type="PANTHER" id="PTHR33695:SF1">
    <property type="entry name" value="LIPOPROTEIN SIGNAL PEPTIDASE"/>
    <property type="match status" value="1"/>
</dbReference>
<dbReference type="Pfam" id="PF01252">
    <property type="entry name" value="Peptidase_A8"/>
    <property type="match status" value="1"/>
</dbReference>
<evidence type="ECO:0000256" key="4">
    <source>
        <dbReference type="ARBA" id="ARBA00022692"/>
    </source>
</evidence>
<evidence type="ECO:0000256" key="10">
    <source>
        <dbReference type="RuleBase" id="RU004181"/>
    </source>
</evidence>
<dbReference type="EMBL" id="MWWQ01000005">
    <property type="protein sequence ID" value="OZG52848.1"/>
    <property type="molecule type" value="Genomic_DNA"/>
</dbReference>
<dbReference type="GO" id="GO:0005886">
    <property type="term" value="C:plasma membrane"/>
    <property type="evidence" value="ECO:0007669"/>
    <property type="project" value="UniProtKB-SubCell"/>
</dbReference>
<evidence type="ECO:0000256" key="7">
    <source>
        <dbReference type="ARBA" id="ARBA00022989"/>
    </source>
</evidence>
<comment type="similarity">
    <text evidence="1 9 10">Belongs to the peptidase A8 family.</text>
</comment>
<name>A0A261F183_9BIFI</name>
<gene>
    <name evidence="9" type="primary">lspA</name>
    <name evidence="12" type="ORF">PSSU_0466</name>
</gene>
<dbReference type="GO" id="GO:0004190">
    <property type="term" value="F:aspartic-type endopeptidase activity"/>
    <property type="evidence" value="ECO:0007669"/>
    <property type="project" value="UniProtKB-UniRule"/>
</dbReference>
<comment type="pathway">
    <text evidence="9">Protein modification; lipoprotein biosynthesis (signal peptide cleavage).</text>
</comment>
<comment type="catalytic activity">
    <reaction evidence="9">
        <text>Release of signal peptides from bacterial membrane prolipoproteins. Hydrolyzes -Xaa-Yaa-Zaa-|-(S,diacylglyceryl)Cys-, in which Xaa is hydrophobic (preferably Leu), and Yaa (Ala or Ser) and Zaa (Gly or Ala) have small, neutral side chains.</text>
        <dbReference type="EC" id="3.4.23.36"/>
    </reaction>
</comment>
<dbReference type="HAMAP" id="MF_00161">
    <property type="entry name" value="LspA"/>
    <property type="match status" value="1"/>
</dbReference>
<evidence type="ECO:0000256" key="9">
    <source>
        <dbReference type="HAMAP-Rule" id="MF_00161"/>
    </source>
</evidence>